<dbReference type="SMR" id="A2FZ44"/>
<evidence type="ECO:0000313" key="4">
    <source>
        <dbReference type="Proteomes" id="UP000001542"/>
    </source>
</evidence>
<name>A2FZ44_TRIV3</name>
<accession>A2FZ44</accession>
<dbReference type="EMBL" id="DS114163">
    <property type="protein sequence ID" value="EAX89815.1"/>
    <property type="molecule type" value="Genomic_DNA"/>
</dbReference>
<dbReference type="Proteomes" id="UP000001542">
    <property type="component" value="Unassembled WGS sequence"/>
</dbReference>
<feature type="region of interest" description="Disordered" evidence="1">
    <location>
        <begin position="989"/>
        <end position="1039"/>
    </location>
</feature>
<dbReference type="AlphaFoldDB" id="A2FZ44"/>
<dbReference type="VEuPathDB" id="TrichDB:TVAGG3_0751650"/>
<keyword evidence="2" id="KW-0812">Transmembrane</keyword>
<evidence type="ECO:0000256" key="1">
    <source>
        <dbReference type="SAM" id="MobiDB-lite"/>
    </source>
</evidence>
<evidence type="ECO:0000313" key="3">
    <source>
        <dbReference type="EMBL" id="EAX89815.1"/>
    </source>
</evidence>
<dbReference type="InParanoid" id="A2FZ44"/>
<reference evidence="3" key="1">
    <citation type="submission" date="2006-10" db="EMBL/GenBank/DDBJ databases">
        <authorList>
            <person name="Amadeo P."/>
            <person name="Zhao Q."/>
            <person name="Wortman J."/>
            <person name="Fraser-Liggett C."/>
            <person name="Carlton J."/>
        </authorList>
    </citation>
    <scope>NUCLEOTIDE SEQUENCE</scope>
    <source>
        <strain evidence="3">G3</strain>
    </source>
</reference>
<dbReference type="RefSeq" id="XP_001302745.1">
    <property type="nucleotide sequence ID" value="XM_001302744.1"/>
</dbReference>
<evidence type="ECO:0000256" key="2">
    <source>
        <dbReference type="SAM" id="Phobius"/>
    </source>
</evidence>
<keyword evidence="4" id="KW-1185">Reference proteome</keyword>
<dbReference type="KEGG" id="tva:4747490"/>
<keyword evidence="2" id="KW-0472">Membrane</keyword>
<feature type="transmembrane region" description="Helical" evidence="2">
    <location>
        <begin position="1046"/>
        <end position="1069"/>
    </location>
</feature>
<organism evidence="3 4">
    <name type="scientific">Trichomonas vaginalis (strain ATCC PRA-98 / G3)</name>
    <dbReference type="NCBI Taxonomy" id="412133"/>
    <lineage>
        <taxon>Eukaryota</taxon>
        <taxon>Metamonada</taxon>
        <taxon>Parabasalia</taxon>
        <taxon>Trichomonadida</taxon>
        <taxon>Trichomonadidae</taxon>
        <taxon>Trichomonas</taxon>
    </lineage>
</organism>
<dbReference type="VEuPathDB" id="TrichDB:TVAG_085890"/>
<keyword evidence="2" id="KW-1133">Transmembrane helix</keyword>
<proteinExistence type="predicted"/>
<protein>
    <submittedName>
        <fullName evidence="3">Uncharacterized protein</fullName>
    </submittedName>
</protein>
<sequence>MLSTLIICSLGISEKYNSVAQKALSYAKRSLLDIDSKEDSKEPGTYQFNNGYIHISSILTSPTTKDVRGYAIDGSILAIAPSNRRSIKEFNFQNSTVFVDTEKQELYHIKETLDQDKEVMIFNAEKVEALSVFTNFHFDISTREFIHEFGKTNINNKKFKIDGNIGYSQKWNYEEGQDPYYDGRPKGQRLFEGVPLEAGVGGVVGLQIEATVDYSVLKEFFIDAKFTFKAATGFLFQYVSENTVPDPKDKNEKDEHDEGEKDEGLDLISPIKQKFQTSFGFSFCGFSFGFFPGISFRLGIEEIKFKIGNDLKFYRGMYMTLSKSVTLSKNGIKQSNWEFNFQKIREDPDLKQLKDINFYKELSLTFTPYLRVGIFVSLEVGTKELASLEVYAKPKIPVELSFNDNKCAFPYVFGSLNFGIDVGLEFSGFKVGSFTIIPEWKFEYPIYESPQFKLCLTGQTKGLNGPSHFMSDKYQEGKLFSLDSDKELTFTPTTDGEFSYVYETGDPLYYEFSEPFSGSKDKSTTVQGKKSESAFIGRVIKVENSNPQNEVTAKFDIPVDDSFVVFRYELSATASDKYNPNMILLMRFENYVPIVDKFDEFAKYYFSILVSEKMIKNDNGKIIIQIPMRRRSGTGTDSPIIVYPMIFQVAPASIMFAEDMPFDAYPSSIAFPGCFRDNNDYDVDTISDNKLNFNTKQIQVFEGYFIYVAIPQTLAANKYKAYHYRSSFVLSQKEFPVWINTSTPKLWRNLGITNKYLTIKCSYCNMLNNSAGSGLKAVSGSNGIFKFGSDQGTKIYLYPICSNDPSKSFCLYQTSFNRNYNNLLKFPNTDGLRHLIQSNTDDGAEPTGFYAKVYKRGDMSDPRWVWKTWEGKPTLIEISYDSSATIKVLKTWYPTKGVNVKLHVNNKQVPVSKKDTQALISLFNNIGCTRFTENTINDPNQVFYEKDGSMTFRDQSVCVRGTPQSYNPSYAYQYSGLLFSSTPHITFEDKNEADPVEPPLPAATAVPERTPVRTPLKFPDDPDFEGVGGVSGSDDAGPSGGKSNKIGIIIGVVVCIVAIIVFAVSCYICKKKRKQREEGGEQEENKAGEQV</sequence>
<gene>
    <name evidence="3" type="ORF">TVAG_085890</name>
</gene>
<reference evidence="3" key="2">
    <citation type="journal article" date="2007" name="Science">
        <title>Draft genome sequence of the sexually transmitted pathogen Trichomonas vaginalis.</title>
        <authorList>
            <person name="Carlton J.M."/>
            <person name="Hirt R.P."/>
            <person name="Silva J.C."/>
            <person name="Delcher A.L."/>
            <person name="Schatz M."/>
            <person name="Zhao Q."/>
            <person name="Wortman J.R."/>
            <person name="Bidwell S.L."/>
            <person name="Alsmark U.C.M."/>
            <person name="Besteiro S."/>
            <person name="Sicheritz-Ponten T."/>
            <person name="Noel C.J."/>
            <person name="Dacks J.B."/>
            <person name="Foster P.G."/>
            <person name="Simillion C."/>
            <person name="Van de Peer Y."/>
            <person name="Miranda-Saavedra D."/>
            <person name="Barton G.J."/>
            <person name="Westrop G.D."/>
            <person name="Mueller S."/>
            <person name="Dessi D."/>
            <person name="Fiori P.L."/>
            <person name="Ren Q."/>
            <person name="Paulsen I."/>
            <person name="Zhang H."/>
            <person name="Bastida-Corcuera F.D."/>
            <person name="Simoes-Barbosa A."/>
            <person name="Brown M.T."/>
            <person name="Hayes R.D."/>
            <person name="Mukherjee M."/>
            <person name="Okumura C.Y."/>
            <person name="Schneider R."/>
            <person name="Smith A.J."/>
            <person name="Vanacova S."/>
            <person name="Villalvazo M."/>
            <person name="Haas B.J."/>
            <person name="Pertea M."/>
            <person name="Feldblyum T.V."/>
            <person name="Utterback T.R."/>
            <person name="Shu C.L."/>
            <person name="Osoegawa K."/>
            <person name="de Jong P.J."/>
            <person name="Hrdy I."/>
            <person name="Horvathova L."/>
            <person name="Zubacova Z."/>
            <person name="Dolezal P."/>
            <person name="Malik S.B."/>
            <person name="Logsdon J.M. Jr."/>
            <person name="Henze K."/>
            <person name="Gupta A."/>
            <person name="Wang C.C."/>
            <person name="Dunne R.L."/>
            <person name="Upcroft J.A."/>
            <person name="Upcroft P."/>
            <person name="White O."/>
            <person name="Salzberg S.L."/>
            <person name="Tang P."/>
            <person name="Chiu C.-H."/>
            <person name="Lee Y.-S."/>
            <person name="Embley T.M."/>
            <person name="Coombs G.H."/>
            <person name="Mottram J.C."/>
            <person name="Tachezy J."/>
            <person name="Fraser-Liggett C.M."/>
            <person name="Johnson P.J."/>
        </authorList>
    </citation>
    <scope>NUCLEOTIDE SEQUENCE [LARGE SCALE GENOMIC DNA]</scope>
    <source>
        <strain evidence="3">G3</strain>
    </source>
</reference>